<reference evidence="1 2" key="1">
    <citation type="journal article" date="2011" name="Stand. Genomic Sci.">
        <title>Non-contiguous finished genome sequence and contextual data of the filamentous soil bacterium Ktedonobacter racemifer type strain (SOSP1-21).</title>
        <authorList>
            <person name="Chang Y.J."/>
            <person name="Land M."/>
            <person name="Hauser L."/>
            <person name="Chertkov O."/>
            <person name="Del Rio T.G."/>
            <person name="Nolan M."/>
            <person name="Copeland A."/>
            <person name="Tice H."/>
            <person name="Cheng J.F."/>
            <person name="Lucas S."/>
            <person name="Han C."/>
            <person name="Goodwin L."/>
            <person name="Pitluck S."/>
            <person name="Ivanova N."/>
            <person name="Ovchinikova G."/>
            <person name="Pati A."/>
            <person name="Chen A."/>
            <person name="Palaniappan K."/>
            <person name="Mavromatis K."/>
            <person name="Liolios K."/>
            <person name="Brettin T."/>
            <person name="Fiebig A."/>
            <person name="Rohde M."/>
            <person name="Abt B."/>
            <person name="Goker M."/>
            <person name="Detter J.C."/>
            <person name="Woyke T."/>
            <person name="Bristow J."/>
            <person name="Eisen J.A."/>
            <person name="Markowitz V."/>
            <person name="Hugenholtz P."/>
            <person name="Kyrpides N.C."/>
            <person name="Klenk H.P."/>
            <person name="Lapidus A."/>
        </authorList>
    </citation>
    <scope>NUCLEOTIDE SEQUENCE [LARGE SCALE GENOMIC DNA]</scope>
    <source>
        <strain evidence="2">DSM 44963</strain>
    </source>
</reference>
<dbReference type="InParanoid" id="D6TVN0"/>
<dbReference type="STRING" id="485913.Krac_5288"/>
<gene>
    <name evidence="1" type="ORF">Krac_5288</name>
</gene>
<dbReference type="Proteomes" id="UP000004508">
    <property type="component" value="Unassembled WGS sequence"/>
</dbReference>
<comment type="caution">
    <text evidence="1">The sequence shown here is derived from an EMBL/GenBank/DDBJ whole genome shotgun (WGS) entry which is preliminary data.</text>
</comment>
<keyword evidence="2" id="KW-1185">Reference proteome</keyword>
<organism evidence="1 2">
    <name type="scientific">Ktedonobacter racemifer DSM 44963</name>
    <dbReference type="NCBI Taxonomy" id="485913"/>
    <lineage>
        <taxon>Bacteria</taxon>
        <taxon>Bacillati</taxon>
        <taxon>Chloroflexota</taxon>
        <taxon>Ktedonobacteria</taxon>
        <taxon>Ktedonobacterales</taxon>
        <taxon>Ktedonobacteraceae</taxon>
        <taxon>Ktedonobacter</taxon>
    </lineage>
</organism>
<name>D6TVN0_KTERA</name>
<evidence type="ECO:0000313" key="1">
    <source>
        <dbReference type="EMBL" id="EFH84263.1"/>
    </source>
</evidence>
<sequence>MCYTVRKYVFKLSLKWLMLGKKRMGTYIAIYVEQRIGDEWYFVGQMVENEIHQYDPDDALEYRPDSIYDMQNYALFAILAGVRNDREELFMPIAPLRGLPDDLSAELQIWYNYVLFDEETGEFHTESLRASWLTLEELARFDWHGKRRKVYARVDKRVKHLFHPDSSPTWKDWPKDIPISYHHTSKDSPYCNAIWTETYAEAAGSFLTEILDGLLNVYGHTSDVRLVFDFH</sequence>
<accession>D6TVN0</accession>
<dbReference type="EMBL" id="ADVG01000003">
    <property type="protein sequence ID" value="EFH84263.1"/>
    <property type="molecule type" value="Genomic_DNA"/>
</dbReference>
<dbReference type="AlphaFoldDB" id="D6TVN0"/>
<protein>
    <submittedName>
        <fullName evidence="1">Uncharacterized protein</fullName>
    </submittedName>
</protein>
<proteinExistence type="predicted"/>
<evidence type="ECO:0000313" key="2">
    <source>
        <dbReference type="Proteomes" id="UP000004508"/>
    </source>
</evidence>